<evidence type="ECO:0000256" key="6">
    <source>
        <dbReference type="ARBA" id="ARBA00023001"/>
    </source>
</evidence>
<evidence type="ECO:0000256" key="3">
    <source>
        <dbReference type="ARBA" id="ARBA00012601"/>
    </source>
</evidence>
<evidence type="ECO:0000256" key="10">
    <source>
        <dbReference type="ARBA" id="ARBA00023326"/>
    </source>
</evidence>
<dbReference type="Gene3D" id="3.20.20.80">
    <property type="entry name" value="Glycosidases"/>
    <property type="match status" value="1"/>
</dbReference>
<keyword evidence="8" id="KW-0873">Pyrrolidone carboxylic acid</keyword>
<dbReference type="PANTHER" id="PTHR34142:SF5">
    <property type="entry name" value="CBM1 DOMAIN-CONTAINING PROTEIN"/>
    <property type="match status" value="1"/>
</dbReference>
<keyword evidence="10" id="KW-0624">Polysaccharide degradation</keyword>
<reference evidence="16" key="2">
    <citation type="submission" date="2023-06" db="EMBL/GenBank/DDBJ databases">
        <authorList>
            <consortium name="Lawrence Berkeley National Laboratory"/>
            <person name="Haridas S."/>
            <person name="Hensen N."/>
            <person name="Bonometti L."/>
            <person name="Westerberg I."/>
            <person name="Brannstrom I.O."/>
            <person name="Guillou S."/>
            <person name="Cros-Aarteil S."/>
            <person name="Calhoun S."/>
            <person name="Kuo A."/>
            <person name="Mondo S."/>
            <person name="Pangilinan J."/>
            <person name="Riley R."/>
            <person name="Labutti K."/>
            <person name="Andreopoulos B."/>
            <person name="Lipzen A."/>
            <person name="Chen C."/>
            <person name="Yanf M."/>
            <person name="Daum C."/>
            <person name="Ng V."/>
            <person name="Clum A."/>
            <person name="Steindorff A."/>
            <person name="Ohm R."/>
            <person name="Martin F."/>
            <person name="Silar P."/>
            <person name="Natvig D."/>
            <person name="Lalanne C."/>
            <person name="Gautier V."/>
            <person name="Ament-Velasquez S.L."/>
            <person name="Kruys A."/>
            <person name="Hutchinson M.I."/>
            <person name="Powell A.J."/>
            <person name="Barry K."/>
            <person name="Miller A.N."/>
            <person name="Grigoriev I.V."/>
            <person name="Debuchy R."/>
            <person name="Gladieux P."/>
            <person name="Thoren M.H."/>
            <person name="Johannesson H."/>
        </authorList>
    </citation>
    <scope>NUCLEOTIDE SEQUENCE</scope>
    <source>
        <strain evidence="16">CBS 118394</strain>
    </source>
</reference>
<keyword evidence="17" id="KW-1185">Reference proteome</keyword>
<keyword evidence="9 13" id="KW-0326">Glycosidase</keyword>
<evidence type="ECO:0000313" key="16">
    <source>
        <dbReference type="EMBL" id="KAK3316760.1"/>
    </source>
</evidence>
<feature type="signal peptide" evidence="14">
    <location>
        <begin position="1"/>
        <end position="18"/>
    </location>
</feature>
<sequence length="361" mass="38568">MAPRFLLVALALAGTAIAAPATTLSLYERAGNATAVQFVGTNIAGFDFGCSILGACNLSQTTPPLSNLGGVDGAGQMQHFAKDDRMNMFRLPVGWQYLVNNKVGGTLDSGNTQKYDQLVQACLKTGAYCVIDVSSPYARWNGQIIGQGGPPNEQFVSLWTQLATKYASNAKMVFGVMNEPHDVPDIDKWADTVQAVVTAIRGAGAKTQMILIPGNDWTSAAAFPTKSGPSLLKVKNPDGSTDGLIFDVHKYLDSDNSGTHTDCVTDNISSAFQPLASWLRENKRQAINSETGGGNTASCQKYLCQQIQFLNQNADVFLGYTGWSAGAFSPQTYELSEVPTKNGNSWQDTALVKACIVAKKS</sequence>
<dbReference type="EMBL" id="JAUEDM010000005">
    <property type="protein sequence ID" value="KAK3316760.1"/>
    <property type="molecule type" value="Genomic_DNA"/>
</dbReference>
<keyword evidence="5 13" id="KW-0378">Hydrolase</keyword>
<evidence type="ECO:0000256" key="13">
    <source>
        <dbReference type="RuleBase" id="RU361153"/>
    </source>
</evidence>
<evidence type="ECO:0000256" key="8">
    <source>
        <dbReference type="ARBA" id="ARBA00023283"/>
    </source>
</evidence>
<dbReference type="InterPro" id="IPR001547">
    <property type="entry name" value="Glyco_hydro_5"/>
</dbReference>
<reference evidence="16" key="1">
    <citation type="journal article" date="2023" name="Mol. Phylogenet. Evol.">
        <title>Genome-scale phylogeny and comparative genomics of the fungal order Sordariales.</title>
        <authorList>
            <person name="Hensen N."/>
            <person name="Bonometti L."/>
            <person name="Westerberg I."/>
            <person name="Brannstrom I.O."/>
            <person name="Guillou S."/>
            <person name="Cros-Aarteil S."/>
            <person name="Calhoun S."/>
            <person name="Haridas S."/>
            <person name="Kuo A."/>
            <person name="Mondo S."/>
            <person name="Pangilinan J."/>
            <person name="Riley R."/>
            <person name="LaButti K."/>
            <person name="Andreopoulos B."/>
            <person name="Lipzen A."/>
            <person name="Chen C."/>
            <person name="Yan M."/>
            <person name="Daum C."/>
            <person name="Ng V."/>
            <person name="Clum A."/>
            <person name="Steindorff A."/>
            <person name="Ohm R.A."/>
            <person name="Martin F."/>
            <person name="Silar P."/>
            <person name="Natvig D.O."/>
            <person name="Lalanne C."/>
            <person name="Gautier V."/>
            <person name="Ament-Velasquez S.L."/>
            <person name="Kruys A."/>
            <person name="Hutchinson M.I."/>
            <person name="Powell A.J."/>
            <person name="Barry K."/>
            <person name="Miller A.N."/>
            <person name="Grigoriev I.V."/>
            <person name="Debuchy R."/>
            <person name="Gladieux P."/>
            <person name="Hiltunen Thoren M."/>
            <person name="Johannesson H."/>
        </authorList>
    </citation>
    <scope>NUCLEOTIDE SEQUENCE</scope>
    <source>
        <strain evidence="16">CBS 118394</strain>
    </source>
</reference>
<keyword evidence="4 14" id="KW-0732">Signal</keyword>
<evidence type="ECO:0000259" key="15">
    <source>
        <dbReference type="Pfam" id="PF00150"/>
    </source>
</evidence>
<keyword evidence="6" id="KW-0136">Cellulose degradation</keyword>
<dbReference type="SUPFAM" id="SSF51445">
    <property type="entry name" value="(Trans)glycosidases"/>
    <property type="match status" value="1"/>
</dbReference>
<organism evidence="16 17">
    <name type="scientific">Apodospora peruviana</name>
    <dbReference type="NCBI Taxonomy" id="516989"/>
    <lineage>
        <taxon>Eukaryota</taxon>
        <taxon>Fungi</taxon>
        <taxon>Dikarya</taxon>
        <taxon>Ascomycota</taxon>
        <taxon>Pezizomycotina</taxon>
        <taxon>Sordariomycetes</taxon>
        <taxon>Sordariomycetidae</taxon>
        <taxon>Sordariales</taxon>
        <taxon>Lasiosphaeriaceae</taxon>
        <taxon>Apodospora</taxon>
    </lineage>
</organism>
<dbReference type="AlphaFoldDB" id="A0AAE0M2K9"/>
<dbReference type="InterPro" id="IPR017853">
    <property type="entry name" value="GH"/>
</dbReference>
<evidence type="ECO:0000256" key="9">
    <source>
        <dbReference type="ARBA" id="ARBA00023295"/>
    </source>
</evidence>
<evidence type="ECO:0000256" key="5">
    <source>
        <dbReference type="ARBA" id="ARBA00022801"/>
    </source>
</evidence>
<dbReference type="Proteomes" id="UP001283341">
    <property type="component" value="Unassembled WGS sequence"/>
</dbReference>
<evidence type="ECO:0000256" key="4">
    <source>
        <dbReference type="ARBA" id="ARBA00022729"/>
    </source>
</evidence>
<evidence type="ECO:0000256" key="2">
    <source>
        <dbReference type="ARBA" id="ARBA00005641"/>
    </source>
</evidence>
<comment type="caution">
    <text evidence="16">The sequence shown here is derived from an EMBL/GenBank/DDBJ whole genome shotgun (WGS) entry which is preliminary data.</text>
</comment>
<evidence type="ECO:0000256" key="7">
    <source>
        <dbReference type="ARBA" id="ARBA00023277"/>
    </source>
</evidence>
<dbReference type="FunFam" id="3.20.20.80:FF:000124">
    <property type="entry name" value="Exported cellulase"/>
    <property type="match status" value="1"/>
</dbReference>
<dbReference type="GO" id="GO:0008810">
    <property type="term" value="F:cellulase activity"/>
    <property type="evidence" value="ECO:0007669"/>
    <property type="project" value="UniProtKB-EC"/>
</dbReference>
<protein>
    <recommendedName>
        <fullName evidence="12">Endoglucanase EG-II</fullName>
        <ecNumber evidence="3">3.2.1.4</ecNumber>
    </recommendedName>
</protein>
<dbReference type="Pfam" id="PF00150">
    <property type="entry name" value="Cellulase"/>
    <property type="match status" value="1"/>
</dbReference>
<feature type="domain" description="Glycoside hydrolase family 5" evidence="15">
    <location>
        <begin position="73"/>
        <end position="325"/>
    </location>
</feature>
<name>A0AAE0M2K9_9PEZI</name>
<dbReference type="PANTHER" id="PTHR34142">
    <property type="entry name" value="ENDO-BETA-1,4-GLUCANASE A"/>
    <property type="match status" value="1"/>
</dbReference>
<dbReference type="EC" id="3.2.1.4" evidence="3"/>
<evidence type="ECO:0000256" key="11">
    <source>
        <dbReference type="ARBA" id="ARBA00059691"/>
    </source>
</evidence>
<dbReference type="GO" id="GO:0030245">
    <property type="term" value="P:cellulose catabolic process"/>
    <property type="evidence" value="ECO:0007669"/>
    <property type="project" value="UniProtKB-KW"/>
</dbReference>
<comment type="similarity">
    <text evidence="2 13">Belongs to the glycosyl hydrolase 5 (cellulase A) family.</text>
</comment>
<proteinExistence type="inferred from homology"/>
<comment type="function">
    <text evidence="11">Endoglucanase (EG) that cleaves the internal beta-1,4-glucosidic bonds in cellulose. The degradation of cellulose involves an interplay between different cellulolytic enzymes. Hydrolysis starts with EGs, which cut internal glycosidic linkages to reduce the polymerization degree of the substrate and creates new chain ends for exocellobiohydrolases (CBHs). The CBH release the disaccharide cellobiose from the non-reducing end of the cellulose polymer chain. Finally, beta-1,4-glucosidases hydrolyze the cellobiose and other short cello-oligosaccharides into glucose units.</text>
</comment>
<evidence type="ECO:0000256" key="14">
    <source>
        <dbReference type="SAM" id="SignalP"/>
    </source>
</evidence>
<evidence type="ECO:0000313" key="17">
    <source>
        <dbReference type="Proteomes" id="UP001283341"/>
    </source>
</evidence>
<comment type="catalytic activity">
    <reaction evidence="1">
        <text>Endohydrolysis of (1-&gt;4)-beta-D-glucosidic linkages in cellulose, lichenin and cereal beta-D-glucans.</text>
        <dbReference type="EC" id="3.2.1.4"/>
    </reaction>
</comment>
<keyword evidence="7" id="KW-0119">Carbohydrate metabolism</keyword>
<gene>
    <name evidence="16" type="ORF">B0H66DRAFT_576521</name>
</gene>
<accession>A0AAE0M2K9</accession>
<evidence type="ECO:0000256" key="1">
    <source>
        <dbReference type="ARBA" id="ARBA00000966"/>
    </source>
</evidence>
<feature type="chain" id="PRO_5041949504" description="Endoglucanase EG-II" evidence="14">
    <location>
        <begin position="19"/>
        <end position="361"/>
    </location>
</feature>
<evidence type="ECO:0000256" key="12">
    <source>
        <dbReference type="ARBA" id="ARBA00074271"/>
    </source>
</evidence>